<dbReference type="RefSeq" id="WP_379935038.1">
    <property type="nucleotide sequence ID" value="NZ_JBHTHY010000011.1"/>
</dbReference>
<dbReference type="Gene3D" id="3.40.50.2300">
    <property type="match status" value="1"/>
</dbReference>
<evidence type="ECO:0000256" key="3">
    <source>
        <dbReference type="ARBA" id="ARBA00022553"/>
    </source>
</evidence>
<evidence type="ECO:0000313" key="8">
    <source>
        <dbReference type="Proteomes" id="UP001597012"/>
    </source>
</evidence>
<dbReference type="PANTHER" id="PTHR43547">
    <property type="entry name" value="TWO-COMPONENT HISTIDINE KINASE"/>
    <property type="match status" value="1"/>
</dbReference>
<dbReference type="InterPro" id="IPR036890">
    <property type="entry name" value="HATPase_C_sf"/>
</dbReference>
<dbReference type="PROSITE" id="PS50109">
    <property type="entry name" value="HIS_KIN"/>
    <property type="match status" value="1"/>
</dbReference>
<sequence>MNKVPTKKPLIACIDDEAMNLELLKFTIKQIDCDVLAIQHSTKALALLQQDIPDVILLDVRMPDMDGFELCSVIKTKKKLKDIPIIFITGMGKTENKVKGFELGGVDYVTKPFNKHELLARIKTHLSLSEAKKKVLKQAADLKKENVLKDRLFSIIGHDLRSPLSAIKMQLDFILRGIIDPRDANFIPKTVHSLNATTDEAFNLLDNLLGWAKSESGSLSIIKEKVNLLNLVEQCARLQKLALETKNIALRITIAQDAEVYADMNMIKTVLRNLLSNAIKFTPVDGTISIAAQLENEFWNISVTDSGVGISKEDLPKVLNTKQHFSKEGTEQEAGTGLGLILCQDFIVKNGGTLWVESSLGKGSSFTFSVPVAEN</sequence>
<keyword evidence="3 4" id="KW-0597">Phosphoprotein</keyword>
<dbReference type="EMBL" id="JBHTHY010000011">
    <property type="protein sequence ID" value="MFD0798333.1"/>
    <property type="molecule type" value="Genomic_DNA"/>
</dbReference>
<dbReference type="PROSITE" id="PS50110">
    <property type="entry name" value="RESPONSE_REGULATORY"/>
    <property type="match status" value="1"/>
</dbReference>
<dbReference type="PANTHER" id="PTHR43547:SF2">
    <property type="entry name" value="HYBRID SIGNAL TRANSDUCTION HISTIDINE KINASE C"/>
    <property type="match status" value="1"/>
</dbReference>
<dbReference type="InterPro" id="IPR036097">
    <property type="entry name" value="HisK_dim/P_sf"/>
</dbReference>
<dbReference type="Gene3D" id="1.10.287.130">
    <property type="match status" value="1"/>
</dbReference>
<dbReference type="SUPFAM" id="SSF47384">
    <property type="entry name" value="Homodimeric domain of signal transducing histidine kinase"/>
    <property type="match status" value="1"/>
</dbReference>
<reference evidence="8" key="1">
    <citation type="journal article" date="2019" name="Int. J. Syst. Evol. Microbiol.">
        <title>The Global Catalogue of Microorganisms (GCM) 10K type strain sequencing project: providing services to taxonomists for standard genome sequencing and annotation.</title>
        <authorList>
            <consortium name="The Broad Institute Genomics Platform"/>
            <consortium name="The Broad Institute Genome Sequencing Center for Infectious Disease"/>
            <person name="Wu L."/>
            <person name="Ma J."/>
        </authorList>
    </citation>
    <scope>NUCLEOTIDE SEQUENCE [LARGE SCALE GENOMIC DNA]</scope>
    <source>
        <strain evidence="8">CCUG 61948</strain>
    </source>
</reference>
<keyword evidence="8" id="KW-1185">Reference proteome</keyword>
<dbReference type="SUPFAM" id="SSF52172">
    <property type="entry name" value="CheY-like"/>
    <property type="match status" value="1"/>
</dbReference>
<gene>
    <name evidence="7" type="ORF">ACFQZJ_12750</name>
</gene>
<dbReference type="InterPro" id="IPR011006">
    <property type="entry name" value="CheY-like_superfamily"/>
</dbReference>
<protein>
    <recommendedName>
        <fullName evidence="2">histidine kinase</fullName>
        <ecNumber evidence="2">2.7.13.3</ecNumber>
    </recommendedName>
</protein>
<dbReference type="Pfam" id="PF00072">
    <property type="entry name" value="Response_reg"/>
    <property type="match status" value="1"/>
</dbReference>
<evidence type="ECO:0000259" key="6">
    <source>
        <dbReference type="PROSITE" id="PS50110"/>
    </source>
</evidence>
<dbReference type="CDD" id="cd00082">
    <property type="entry name" value="HisKA"/>
    <property type="match status" value="1"/>
</dbReference>
<evidence type="ECO:0000259" key="5">
    <source>
        <dbReference type="PROSITE" id="PS50109"/>
    </source>
</evidence>
<evidence type="ECO:0000256" key="4">
    <source>
        <dbReference type="PROSITE-ProRule" id="PRU00169"/>
    </source>
</evidence>
<accession>A0ABW3B4S9</accession>
<dbReference type="InterPro" id="IPR001789">
    <property type="entry name" value="Sig_transdc_resp-reg_receiver"/>
</dbReference>
<comment type="catalytic activity">
    <reaction evidence="1">
        <text>ATP + protein L-histidine = ADP + protein N-phospho-L-histidine.</text>
        <dbReference type="EC" id="2.7.13.3"/>
    </reaction>
</comment>
<dbReference type="EC" id="2.7.13.3" evidence="2"/>
<dbReference type="Gene3D" id="3.30.565.10">
    <property type="entry name" value="Histidine kinase-like ATPase, C-terminal domain"/>
    <property type="match status" value="1"/>
</dbReference>
<evidence type="ECO:0000313" key="7">
    <source>
        <dbReference type="EMBL" id="MFD0798333.1"/>
    </source>
</evidence>
<dbReference type="Pfam" id="PF02518">
    <property type="entry name" value="HATPase_c"/>
    <property type="match status" value="1"/>
</dbReference>
<evidence type="ECO:0000256" key="1">
    <source>
        <dbReference type="ARBA" id="ARBA00000085"/>
    </source>
</evidence>
<evidence type="ECO:0000256" key="2">
    <source>
        <dbReference type="ARBA" id="ARBA00012438"/>
    </source>
</evidence>
<name>A0ABW3B4S9_9FLAO</name>
<feature type="modified residue" description="4-aspartylphosphate" evidence="4">
    <location>
        <position position="59"/>
    </location>
</feature>
<dbReference type="InterPro" id="IPR003594">
    <property type="entry name" value="HATPase_dom"/>
</dbReference>
<dbReference type="InterPro" id="IPR004358">
    <property type="entry name" value="Sig_transdc_His_kin-like_C"/>
</dbReference>
<dbReference type="InterPro" id="IPR003661">
    <property type="entry name" value="HisK_dim/P_dom"/>
</dbReference>
<feature type="domain" description="Response regulatory" evidence="6">
    <location>
        <begin position="10"/>
        <end position="126"/>
    </location>
</feature>
<feature type="domain" description="Histidine kinase" evidence="5">
    <location>
        <begin position="155"/>
        <end position="374"/>
    </location>
</feature>
<dbReference type="Proteomes" id="UP001597012">
    <property type="component" value="Unassembled WGS sequence"/>
</dbReference>
<dbReference type="PRINTS" id="PR00344">
    <property type="entry name" value="BCTRLSENSOR"/>
</dbReference>
<organism evidence="7 8">
    <name type="scientific">Maribacter chungangensis</name>
    <dbReference type="NCBI Taxonomy" id="1069117"/>
    <lineage>
        <taxon>Bacteria</taxon>
        <taxon>Pseudomonadati</taxon>
        <taxon>Bacteroidota</taxon>
        <taxon>Flavobacteriia</taxon>
        <taxon>Flavobacteriales</taxon>
        <taxon>Flavobacteriaceae</taxon>
        <taxon>Maribacter</taxon>
    </lineage>
</organism>
<proteinExistence type="predicted"/>
<dbReference type="SMART" id="SM00387">
    <property type="entry name" value="HATPase_c"/>
    <property type="match status" value="1"/>
</dbReference>
<dbReference type="SUPFAM" id="SSF55874">
    <property type="entry name" value="ATPase domain of HSP90 chaperone/DNA topoisomerase II/histidine kinase"/>
    <property type="match status" value="1"/>
</dbReference>
<dbReference type="InterPro" id="IPR005467">
    <property type="entry name" value="His_kinase_dom"/>
</dbReference>
<dbReference type="SMART" id="SM00448">
    <property type="entry name" value="REC"/>
    <property type="match status" value="1"/>
</dbReference>
<dbReference type="SMART" id="SM00388">
    <property type="entry name" value="HisKA"/>
    <property type="match status" value="1"/>
</dbReference>
<comment type="caution">
    <text evidence="7">The sequence shown here is derived from an EMBL/GenBank/DDBJ whole genome shotgun (WGS) entry which is preliminary data.</text>
</comment>